<proteinExistence type="predicted"/>
<evidence type="ECO:0000313" key="3">
    <source>
        <dbReference type="EMBL" id="ABK98868.1"/>
    </source>
</evidence>
<dbReference type="RefSeq" id="WP_011735170.1">
    <property type="nucleotide sequence ID" value="NC_008609.1"/>
</dbReference>
<feature type="chain" id="PRO_5002631892" evidence="2">
    <location>
        <begin position="24"/>
        <end position="161"/>
    </location>
</feature>
<keyword evidence="1" id="KW-0812">Transmembrane</keyword>
<evidence type="ECO:0000256" key="2">
    <source>
        <dbReference type="SAM" id="SignalP"/>
    </source>
</evidence>
<sequence length="161" mass="17843">MLRTFLVCLCCLLLIGIHTPVQAHTINYNVENRGISVRVFYDKDEPVNYSAYEVLGPGDKIPHQKGRTDKNGFATFFPDRQGTWVVNVMGESEHGMHGATIRVQVDNDLAMGSFDKPLVAKFTKAFVGGSVLLALFGGWSLLASRRRTARSELSQVARKAE</sequence>
<evidence type="ECO:0000313" key="4">
    <source>
        <dbReference type="Proteomes" id="UP000006732"/>
    </source>
</evidence>
<dbReference type="HOGENOM" id="CLU_105325_1_1_7"/>
<keyword evidence="4" id="KW-1185">Reference proteome</keyword>
<dbReference type="Proteomes" id="UP000006732">
    <property type="component" value="Chromosome"/>
</dbReference>
<dbReference type="AlphaFoldDB" id="A1ANE8"/>
<accession>A1ANE8</accession>
<gene>
    <name evidence="3" type="ordered locus">Ppro_1247</name>
</gene>
<reference evidence="3 4" key="1">
    <citation type="submission" date="2006-10" db="EMBL/GenBank/DDBJ databases">
        <title>Complete sequence of chromosome of Pelobacter propionicus DSM 2379.</title>
        <authorList>
            <consortium name="US DOE Joint Genome Institute"/>
            <person name="Copeland A."/>
            <person name="Lucas S."/>
            <person name="Lapidus A."/>
            <person name="Barry K."/>
            <person name="Detter J.C."/>
            <person name="Glavina del Rio T."/>
            <person name="Hammon N."/>
            <person name="Israni S."/>
            <person name="Dalin E."/>
            <person name="Tice H."/>
            <person name="Pitluck S."/>
            <person name="Saunders E."/>
            <person name="Brettin T."/>
            <person name="Bruce D."/>
            <person name="Han C."/>
            <person name="Tapia R."/>
            <person name="Schmutz J."/>
            <person name="Larimer F."/>
            <person name="Land M."/>
            <person name="Hauser L."/>
            <person name="Kyrpides N."/>
            <person name="Kim E."/>
            <person name="Lovley D."/>
            <person name="Richardson P."/>
        </authorList>
    </citation>
    <scope>NUCLEOTIDE SEQUENCE [LARGE SCALE GENOMIC DNA]</scope>
    <source>
        <strain evidence="4">DSM 2379 / NBRC 103807 / OttBd1</strain>
    </source>
</reference>
<evidence type="ECO:0000256" key="1">
    <source>
        <dbReference type="SAM" id="Phobius"/>
    </source>
</evidence>
<dbReference type="eggNOG" id="COG5266">
    <property type="taxonomic scope" value="Bacteria"/>
</dbReference>
<protein>
    <submittedName>
        <fullName evidence="3">Uncharacterized protein</fullName>
    </submittedName>
</protein>
<dbReference type="KEGG" id="ppd:Ppro_1247"/>
<keyword evidence="2" id="KW-0732">Signal</keyword>
<feature type="signal peptide" evidence="2">
    <location>
        <begin position="1"/>
        <end position="23"/>
    </location>
</feature>
<keyword evidence="1" id="KW-1133">Transmembrane helix</keyword>
<keyword evidence="1" id="KW-0472">Membrane</keyword>
<feature type="transmembrane region" description="Helical" evidence="1">
    <location>
        <begin position="125"/>
        <end position="143"/>
    </location>
</feature>
<dbReference type="STRING" id="338966.Ppro_1247"/>
<organism evidence="3 4">
    <name type="scientific">Pelobacter propionicus (strain DSM 2379 / NBRC 103807 / OttBd1)</name>
    <dbReference type="NCBI Taxonomy" id="338966"/>
    <lineage>
        <taxon>Bacteria</taxon>
        <taxon>Pseudomonadati</taxon>
        <taxon>Thermodesulfobacteriota</taxon>
        <taxon>Desulfuromonadia</taxon>
        <taxon>Desulfuromonadales</taxon>
        <taxon>Desulfuromonadaceae</taxon>
        <taxon>Pelobacter</taxon>
    </lineage>
</organism>
<dbReference type="EMBL" id="CP000482">
    <property type="protein sequence ID" value="ABK98868.1"/>
    <property type="molecule type" value="Genomic_DNA"/>
</dbReference>
<name>A1ANE8_PELPD</name>